<dbReference type="RefSeq" id="WP_284377580.1">
    <property type="nucleotide sequence ID" value="NZ_BSNN01000004.1"/>
</dbReference>
<gene>
    <name evidence="1" type="ORF">GCM10007939_15890</name>
</gene>
<dbReference type="PANTHER" id="PTHR35802">
    <property type="entry name" value="PROTEASE SYNTHASE AND SPORULATION PROTEIN PAI 2"/>
    <property type="match status" value="1"/>
</dbReference>
<accession>A0ABQ5VW68</accession>
<dbReference type="InterPro" id="IPR012349">
    <property type="entry name" value="Split_barrel_FMN-bd"/>
</dbReference>
<evidence type="ECO:0000313" key="2">
    <source>
        <dbReference type="Proteomes" id="UP001156694"/>
    </source>
</evidence>
<dbReference type="Pfam" id="PF04299">
    <property type="entry name" value="FMN_bind_2"/>
    <property type="match status" value="1"/>
</dbReference>
<proteinExistence type="predicted"/>
<name>A0ABQ5VW68_9RHOB</name>
<dbReference type="Proteomes" id="UP001156694">
    <property type="component" value="Unassembled WGS sequence"/>
</dbReference>
<comment type="caution">
    <text evidence="1">The sequence shown here is derived from an EMBL/GenBank/DDBJ whole genome shotgun (WGS) entry which is preliminary data.</text>
</comment>
<dbReference type="PANTHER" id="PTHR35802:SF1">
    <property type="entry name" value="PROTEASE SYNTHASE AND SPORULATION PROTEIN PAI 2"/>
    <property type="match status" value="1"/>
</dbReference>
<sequence>MYQAPSFHKQTKAKNIELARKRGFGVLGVNGGGNHPPCLVHIPFVLNEAGTELRAHLMRSNPIARLLTQPLQAVMAVSGPDGYISPDWYEIPDQVPTWNYVSVHLLGLLSLLPAEDLQQVIDDTSQVMEERLAPKPVWHSRKMQPDTLERMTRMIVPVKMEITEVTSTWKLGQNKDEGVRLRAAQAVKTSGIGVELDELSAFMQDPPT</sequence>
<organism evidence="1 2">
    <name type="scientific">Amylibacter marinus</name>
    <dbReference type="NCBI Taxonomy" id="1475483"/>
    <lineage>
        <taxon>Bacteria</taxon>
        <taxon>Pseudomonadati</taxon>
        <taxon>Pseudomonadota</taxon>
        <taxon>Alphaproteobacteria</taxon>
        <taxon>Rhodobacterales</taxon>
        <taxon>Paracoccaceae</taxon>
        <taxon>Amylibacter</taxon>
    </lineage>
</organism>
<dbReference type="Gene3D" id="2.30.110.10">
    <property type="entry name" value="Electron Transport, Fmn-binding Protein, Chain A"/>
    <property type="match status" value="1"/>
</dbReference>
<keyword evidence="2" id="KW-1185">Reference proteome</keyword>
<dbReference type="PIRSF" id="PIRSF010372">
    <property type="entry name" value="PaiB"/>
    <property type="match status" value="1"/>
</dbReference>
<dbReference type="InterPro" id="IPR007396">
    <property type="entry name" value="TR_PAI2-type"/>
</dbReference>
<reference evidence="2" key="1">
    <citation type="journal article" date="2019" name="Int. J. Syst. Evol. Microbiol.">
        <title>The Global Catalogue of Microorganisms (GCM) 10K type strain sequencing project: providing services to taxonomists for standard genome sequencing and annotation.</title>
        <authorList>
            <consortium name="The Broad Institute Genomics Platform"/>
            <consortium name="The Broad Institute Genome Sequencing Center for Infectious Disease"/>
            <person name="Wu L."/>
            <person name="Ma J."/>
        </authorList>
    </citation>
    <scope>NUCLEOTIDE SEQUENCE [LARGE SCALE GENOMIC DNA]</scope>
    <source>
        <strain evidence="2">NBRC 110140</strain>
    </source>
</reference>
<evidence type="ECO:0000313" key="1">
    <source>
        <dbReference type="EMBL" id="GLQ35306.1"/>
    </source>
</evidence>
<dbReference type="EMBL" id="BSNN01000004">
    <property type="protein sequence ID" value="GLQ35306.1"/>
    <property type="molecule type" value="Genomic_DNA"/>
</dbReference>
<protein>
    <submittedName>
        <fullName evidence="1">Transcriptional regulator</fullName>
    </submittedName>
</protein>
<dbReference type="SUPFAM" id="SSF50475">
    <property type="entry name" value="FMN-binding split barrel"/>
    <property type="match status" value="1"/>
</dbReference>